<protein>
    <recommendedName>
        <fullName evidence="1">ELP1 first N-terminal beta-propeller domain-containing protein</fullName>
    </recommendedName>
</protein>
<accession>A0A553NK50</accession>
<keyword evidence="3" id="KW-1185">Reference proteome</keyword>
<dbReference type="PANTHER" id="PTHR12747:SF0">
    <property type="entry name" value="ELONGATOR COMPLEX PROTEIN 1"/>
    <property type="match status" value="1"/>
</dbReference>
<dbReference type="GO" id="GO:0002926">
    <property type="term" value="P:tRNA wobble base 5-methoxycarbonylmethyl-2-thiouridinylation"/>
    <property type="evidence" value="ECO:0007669"/>
    <property type="project" value="TreeGrafter"/>
</dbReference>
<dbReference type="GO" id="GO:0033588">
    <property type="term" value="C:elongator holoenzyme complex"/>
    <property type="evidence" value="ECO:0007669"/>
    <property type="project" value="InterPro"/>
</dbReference>
<feature type="domain" description="ELP1 first N-terminal beta-propeller" evidence="1">
    <location>
        <begin position="53"/>
        <end position="139"/>
    </location>
</feature>
<dbReference type="GO" id="GO:0000049">
    <property type="term" value="F:tRNA binding"/>
    <property type="evidence" value="ECO:0007669"/>
    <property type="project" value="TreeGrafter"/>
</dbReference>
<reference evidence="2 3" key="1">
    <citation type="journal article" date="2018" name="Nat. Ecol. Evol.">
        <title>Genomic signatures of mitonuclear coevolution across populations of Tigriopus californicus.</title>
        <authorList>
            <person name="Barreto F.S."/>
            <person name="Watson E.T."/>
            <person name="Lima T.G."/>
            <person name="Willett C.S."/>
            <person name="Edmands S."/>
            <person name="Li W."/>
            <person name="Burton R.S."/>
        </authorList>
    </citation>
    <scope>NUCLEOTIDE SEQUENCE [LARGE SCALE GENOMIC DNA]</scope>
    <source>
        <strain evidence="2 3">San Diego</strain>
    </source>
</reference>
<proteinExistence type="predicted"/>
<organism evidence="2 3">
    <name type="scientific">Tigriopus californicus</name>
    <name type="common">Marine copepod</name>
    <dbReference type="NCBI Taxonomy" id="6832"/>
    <lineage>
        <taxon>Eukaryota</taxon>
        <taxon>Metazoa</taxon>
        <taxon>Ecdysozoa</taxon>
        <taxon>Arthropoda</taxon>
        <taxon>Crustacea</taxon>
        <taxon>Multicrustacea</taxon>
        <taxon>Hexanauplia</taxon>
        <taxon>Copepoda</taxon>
        <taxon>Harpacticoida</taxon>
        <taxon>Harpacticidae</taxon>
        <taxon>Tigriopus</taxon>
    </lineage>
</organism>
<evidence type="ECO:0000313" key="2">
    <source>
        <dbReference type="EMBL" id="TRY65822.1"/>
    </source>
</evidence>
<dbReference type="PANTHER" id="PTHR12747">
    <property type="entry name" value="ELONGATOR COMPLEX PROTEIN 1"/>
    <property type="match status" value="1"/>
</dbReference>
<dbReference type="UniPathway" id="UPA00988"/>
<dbReference type="EMBL" id="VCGU01000194">
    <property type="protein sequence ID" value="TRY65822.1"/>
    <property type="molecule type" value="Genomic_DNA"/>
</dbReference>
<dbReference type="GO" id="GO:0005829">
    <property type="term" value="C:cytosol"/>
    <property type="evidence" value="ECO:0007669"/>
    <property type="project" value="TreeGrafter"/>
</dbReference>
<name>A0A553NK50_TIGCA</name>
<evidence type="ECO:0000313" key="3">
    <source>
        <dbReference type="Proteomes" id="UP000318571"/>
    </source>
</evidence>
<dbReference type="Pfam" id="PF04762">
    <property type="entry name" value="Beta-prop_ELP1_1st"/>
    <property type="match status" value="1"/>
</dbReference>
<dbReference type="InterPro" id="IPR056164">
    <property type="entry name" value="Beta-prop_ELP1_1st"/>
</dbReference>
<dbReference type="STRING" id="6832.A0A553NK50"/>
<comment type="caution">
    <text evidence="2">The sequence shown here is derived from an EMBL/GenBank/DDBJ whole genome shotgun (WGS) entry which is preliminary data.</text>
</comment>
<dbReference type="Proteomes" id="UP000318571">
    <property type="component" value="Unassembled WGS sequence"/>
</dbReference>
<sequence length="144" mass="16549">MGFEVQVSRGFSQSNLAFHVNVDAKVLKITPFRQMVVPPPMSAFEVHFDGYIKSVVFFEKNGLRHGEIVLNFHSRTEARVTQLAWNKTSEVLAVLATDYLSPDEPVVRILLYTCSNYHWSLKQAWSTPQVNLLHFEWDAVDPLR</sequence>
<gene>
    <name evidence="2" type="ORF">TCAL_15069</name>
</gene>
<evidence type="ECO:0000259" key="1">
    <source>
        <dbReference type="Pfam" id="PF04762"/>
    </source>
</evidence>
<dbReference type="InterPro" id="IPR006849">
    <property type="entry name" value="Elp1"/>
</dbReference>
<dbReference type="AlphaFoldDB" id="A0A553NK50"/>